<dbReference type="KEGG" id="nhy:JQS43_13070"/>
<accession>A0A895Y4L8</accession>
<keyword evidence="1" id="KW-0808">Transferase</keyword>
<name>A0A895Y4L8_9ACTN</name>
<dbReference type="EMBL" id="CP070499">
    <property type="protein sequence ID" value="QSB12637.1"/>
    <property type="molecule type" value="Genomic_DNA"/>
</dbReference>
<evidence type="ECO:0000313" key="1">
    <source>
        <dbReference type="EMBL" id="QSB12637.1"/>
    </source>
</evidence>
<protein>
    <submittedName>
        <fullName evidence="1">Uridine kinase</fullName>
    </submittedName>
</protein>
<dbReference type="InterPro" id="IPR027417">
    <property type="entry name" value="P-loop_NTPase"/>
</dbReference>
<organism evidence="1 2">
    <name type="scientific">Natronosporangium hydrolyticum</name>
    <dbReference type="NCBI Taxonomy" id="2811111"/>
    <lineage>
        <taxon>Bacteria</taxon>
        <taxon>Bacillati</taxon>
        <taxon>Actinomycetota</taxon>
        <taxon>Actinomycetes</taxon>
        <taxon>Micromonosporales</taxon>
        <taxon>Micromonosporaceae</taxon>
        <taxon>Natronosporangium</taxon>
    </lineage>
</organism>
<dbReference type="GO" id="GO:0016301">
    <property type="term" value="F:kinase activity"/>
    <property type="evidence" value="ECO:0007669"/>
    <property type="project" value="UniProtKB-KW"/>
</dbReference>
<dbReference type="RefSeq" id="WP_239674678.1">
    <property type="nucleotide sequence ID" value="NZ_CP070499.1"/>
</dbReference>
<gene>
    <name evidence="1" type="ORF">JQS43_13070</name>
</gene>
<evidence type="ECO:0000313" key="2">
    <source>
        <dbReference type="Proteomes" id="UP000662857"/>
    </source>
</evidence>
<keyword evidence="1" id="KW-0418">Kinase</keyword>
<proteinExistence type="predicted"/>
<dbReference type="Gene3D" id="3.40.50.300">
    <property type="entry name" value="P-loop containing nucleotide triphosphate hydrolases"/>
    <property type="match status" value="1"/>
</dbReference>
<keyword evidence="2" id="KW-1185">Reference proteome</keyword>
<sequence>MTAQARPRTPAALIDELADRIAATRPGQRLRVAIDGAPAAEPDALADALIDPVRVRGRDARVIRTDDFLRPASLRLELGRTNPDSFYERWLDDSGLRREVLSRLGPDGDGEILPTLWDAHTDRATRAAYQPVPAGGVVLVSGALLLGGLPFDLTIHLALSAAALARRTAPDQQWTLPAYARYEAEVGPDHIADVVVRADDPRHPAIMYPA</sequence>
<dbReference type="Proteomes" id="UP000662857">
    <property type="component" value="Chromosome"/>
</dbReference>
<dbReference type="AlphaFoldDB" id="A0A895Y4L8"/>
<reference evidence="1" key="1">
    <citation type="submission" date="2021-02" db="EMBL/GenBank/DDBJ databases">
        <title>Natrosporangium hydrolyticum gen. nov., sp. nov, a haloalkaliphilic actinobacterium from a soda solonchak soil.</title>
        <authorList>
            <person name="Sorokin D.Y."/>
            <person name="Khijniak T.V."/>
            <person name="Zakharycheva A.P."/>
            <person name="Boueva O.V."/>
            <person name="Ariskina E.V."/>
            <person name="Hahnke R.L."/>
            <person name="Bunk B."/>
            <person name="Sproer C."/>
            <person name="Schumann P."/>
            <person name="Evtushenko L.I."/>
            <person name="Kublanov I.V."/>
        </authorList>
    </citation>
    <scope>NUCLEOTIDE SEQUENCE</scope>
    <source>
        <strain evidence="1">DSM 106523</strain>
    </source>
</reference>